<organism evidence="5 6">
    <name type="scientific">Ignelater luminosus</name>
    <name type="common">Cucubano</name>
    <name type="synonym">Pyrophorus luminosus</name>
    <dbReference type="NCBI Taxonomy" id="2038154"/>
    <lineage>
        <taxon>Eukaryota</taxon>
        <taxon>Metazoa</taxon>
        <taxon>Ecdysozoa</taxon>
        <taxon>Arthropoda</taxon>
        <taxon>Hexapoda</taxon>
        <taxon>Insecta</taxon>
        <taxon>Pterygota</taxon>
        <taxon>Neoptera</taxon>
        <taxon>Endopterygota</taxon>
        <taxon>Coleoptera</taxon>
        <taxon>Polyphaga</taxon>
        <taxon>Elateriformia</taxon>
        <taxon>Elateroidea</taxon>
        <taxon>Elateridae</taxon>
        <taxon>Agrypninae</taxon>
        <taxon>Pyrophorini</taxon>
        <taxon>Ignelater</taxon>
    </lineage>
</organism>
<dbReference type="Pfam" id="PF00041">
    <property type="entry name" value="fn3"/>
    <property type="match status" value="2"/>
</dbReference>
<dbReference type="PANTHER" id="PTHR46708:SF2">
    <property type="entry name" value="FIBRONECTIN TYPE-III DOMAIN-CONTAINING PROTEIN"/>
    <property type="match status" value="1"/>
</dbReference>
<protein>
    <recommendedName>
        <fullName evidence="4">Fibronectin type-III domain-containing protein</fullName>
    </recommendedName>
</protein>
<evidence type="ECO:0000313" key="6">
    <source>
        <dbReference type="Proteomes" id="UP000801492"/>
    </source>
</evidence>
<keyword evidence="3" id="KW-1133">Transmembrane helix</keyword>
<proteinExistence type="predicted"/>
<evidence type="ECO:0000256" key="3">
    <source>
        <dbReference type="SAM" id="Phobius"/>
    </source>
</evidence>
<dbReference type="AlphaFoldDB" id="A0A8K0D4G4"/>
<dbReference type="Proteomes" id="UP000801492">
    <property type="component" value="Unassembled WGS sequence"/>
</dbReference>
<feature type="domain" description="Fibronectin type-III" evidence="4">
    <location>
        <begin position="465"/>
        <end position="554"/>
    </location>
</feature>
<feature type="domain" description="Fibronectin type-III" evidence="4">
    <location>
        <begin position="358"/>
        <end position="461"/>
    </location>
</feature>
<sequence length="862" mass="97646">MPQYRKSYNGTFYFVLNMTNVFGTTTVKKNIFHFAHVIPNPPDGLTFVNTTSESIYLRWTIPTAMKYFRTGLKHRIMYRSEYEQQNWQIGGIVFSYKDSVDVYFNLTGLQYAYAQYEICVSMQSAIANQKDHTLWSKNSTITLRTAGKIPASPPLTNIGSFEVVHFSDNRANVYVYWQQVQDKMKNGGNFGYHIEVEGSSSNILPVNITDSYAKYENLNLINSYTFHIWSKNDLGKSESKSVVIVPKSPESVDQPVFFRKTEYGDGKYELFWESPNKQQHTTTKSYTIFWCTYYEDRPYQCAGYMDWEEIPGDQTYYTTTQKVPEDKIIQFAISANSDTSSSGMVWACTIVYNKTVAKLQDVLVTAVNSTAIRLIWRLDCLDGIESVQSYIIYYCSIPNDGGTSCAEPERKLEIYGDSKTSSVDVNGLEPYQRYKVAISVVNRNNRESLRSDYKIITTLDDPPDPPASLSIVDVTNSTIFIKWERPNIANGRLKNYKIKSTNTITGVTIEHVVDSEQYNLTSLKCYVTYKISVEACTNKCSRSSDTLSVRTRGGYPTKVLWPISPFKNSTDMVVEWKPPEEPNGNCDTYEVKLERTGNVSTFNVTDTIYIIKDCDADEYGTFTISVRAVNVFDDKAFFGPWSDELVLSCKSSSNLWMWSFTPLLPLFLILVIYLIRRLTLRYKKMQNVEVILPPGLEPSLEEAAMIISKNDVKPQNKNKRRCGEGNLHEMKKLLNHKTSNKNLKGCKSDIQNSSPSDSNNKLVYDKVQKAPPCMTFQECLLNAEDTADLSESSSKPTSSIPSNYCVLGVDVVPHKNINPNYVSVEALQSQLHKSKSDLPQVSGLSSGYVQAGDLNKISNANS</sequence>
<evidence type="ECO:0000313" key="5">
    <source>
        <dbReference type="EMBL" id="KAF2899049.1"/>
    </source>
</evidence>
<dbReference type="EMBL" id="VTPC01003079">
    <property type="protein sequence ID" value="KAF2899049.1"/>
    <property type="molecule type" value="Genomic_DNA"/>
</dbReference>
<dbReference type="CDD" id="cd00063">
    <property type="entry name" value="FN3"/>
    <property type="match status" value="4"/>
</dbReference>
<comment type="caution">
    <text evidence="5">The sequence shown here is derived from an EMBL/GenBank/DDBJ whole genome shotgun (WGS) entry which is preliminary data.</text>
</comment>
<evidence type="ECO:0000256" key="2">
    <source>
        <dbReference type="SAM" id="MobiDB-lite"/>
    </source>
</evidence>
<feature type="compositionally biased region" description="Polar residues" evidence="2">
    <location>
        <begin position="749"/>
        <end position="761"/>
    </location>
</feature>
<dbReference type="SMART" id="SM00060">
    <property type="entry name" value="FN3"/>
    <property type="match status" value="5"/>
</dbReference>
<evidence type="ECO:0000259" key="4">
    <source>
        <dbReference type="PROSITE" id="PS50853"/>
    </source>
</evidence>
<dbReference type="Gene3D" id="2.60.40.10">
    <property type="entry name" value="Immunoglobulins"/>
    <property type="match status" value="5"/>
</dbReference>
<dbReference type="InterPro" id="IPR003961">
    <property type="entry name" value="FN3_dom"/>
</dbReference>
<keyword evidence="3" id="KW-0472">Membrane</keyword>
<feature type="domain" description="Fibronectin type-III" evidence="4">
    <location>
        <begin position="555"/>
        <end position="652"/>
    </location>
</feature>
<feature type="region of interest" description="Disordered" evidence="2">
    <location>
        <begin position="740"/>
        <end position="761"/>
    </location>
</feature>
<dbReference type="InterPro" id="IPR013783">
    <property type="entry name" value="Ig-like_fold"/>
</dbReference>
<evidence type="ECO:0000256" key="1">
    <source>
        <dbReference type="ARBA" id="ARBA00022737"/>
    </source>
</evidence>
<accession>A0A8K0D4G4</accession>
<keyword evidence="3" id="KW-0812">Transmembrane</keyword>
<dbReference type="SUPFAM" id="SSF49265">
    <property type="entry name" value="Fibronectin type III"/>
    <property type="match status" value="3"/>
</dbReference>
<keyword evidence="6" id="KW-1185">Reference proteome</keyword>
<keyword evidence="1" id="KW-0677">Repeat</keyword>
<gene>
    <name evidence="5" type="ORF">ILUMI_07129</name>
</gene>
<dbReference type="InterPro" id="IPR036116">
    <property type="entry name" value="FN3_sf"/>
</dbReference>
<dbReference type="OrthoDB" id="6381660at2759"/>
<name>A0A8K0D4G4_IGNLU</name>
<dbReference type="InterPro" id="IPR050991">
    <property type="entry name" value="ECM_Regulatory_Proteins"/>
</dbReference>
<dbReference type="PANTHER" id="PTHR46708">
    <property type="entry name" value="TENASCIN"/>
    <property type="match status" value="1"/>
</dbReference>
<dbReference type="PROSITE" id="PS50853">
    <property type="entry name" value="FN3"/>
    <property type="match status" value="3"/>
</dbReference>
<reference evidence="5" key="1">
    <citation type="submission" date="2019-08" db="EMBL/GenBank/DDBJ databases">
        <title>The genome of the North American firefly Photinus pyralis.</title>
        <authorList>
            <consortium name="Photinus pyralis genome working group"/>
            <person name="Fallon T.R."/>
            <person name="Sander Lower S.E."/>
            <person name="Weng J.-K."/>
        </authorList>
    </citation>
    <scope>NUCLEOTIDE SEQUENCE</scope>
    <source>
        <strain evidence="5">TRF0915ILg1</strain>
        <tissue evidence="5">Whole body</tissue>
    </source>
</reference>
<feature type="transmembrane region" description="Helical" evidence="3">
    <location>
        <begin position="655"/>
        <end position="675"/>
    </location>
</feature>